<gene>
    <name evidence="1" type="ORF">BFJ69_g1702</name>
</gene>
<dbReference type="VEuPathDB" id="FungiDB:HZS61_000102"/>
<dbReference type="VEuPathDB" id="FungiDB:FOXG_10992"/>
<dbReference type="VEuPathDB" id="FungiDB:FOMG_00218"/>
<comment type="caution">
    <text evidence="1">The sequence shown here is derived from an EMBL/GenBank/DDBJ whole genome shotgun (WGS) entry which is preliminary data.</text>
</comment>
<protein>
    <submittedName>
        <fullName evidence="1">Uncharacterized protein</fullName>
    </submittedName>
</protein>
<dbReference type="AlphaFoldDB" id="A0A420NXM9"/>
<dbReference type="EMBL" id="MRCX01000008">
    <property type="protein sequence ID" value="RKK85003.1"/>
    <property type="molecule type" value="Genomic_DNA"/>
</dbReference>
<dbReference type="Proteomes" id="UP000285084">
    <property type="component" value="Unassembled WGS sequence"/>
</dbReference>
<evidence type="ECO:0000313" key="1">
    <source>
        <dbReference type="EMBL" id="RKK85003.1"/>
    </source>
</evidence>
<accession>A0A420NXM9</accession>
<evidence type="ECO:0000313" key="2">
    <source>
        <dbReference type="Proteomes" id="UP000285084"/>
    </source>
</evidence>
<organism evidence="1 2">
    <name type="scientific">Fusarium oxysporum</name>
    <name type="common">Fusarium vascular wilt</name>
    <dbReference type="NCBI Taxonomy" id="5507"/>
    <lineage>
        <taxon>Eukaryota</taxon>
        <taxon>Fungi</taxon>
        <taxon>Dikarya</taxon>
        <taxon>Ascomycota</taxon>
        <taxon>Pezizomycotina</taxon>
        <taxon>Sordariomycetes</taxon>
        <taxon>Hypocreomycetidae</taxon>
        <taxon>Hypocreales</taxon>
        <taxon>Nectriaceae</taxon>
        <taxon>Fusarium</taxon>
        <taxon>Fusarium oxysporum species complex</taxon>
    </lineage>
</organism>
<name>A0A420NXM9_FUSOX</name>
<sequence>MAPGSKTAGLAQVHRDLGQPTLTVTIRPGVRIISTRGFSRDVESAPDPAEVQRMRPSQVFGLW</sequence>
<dbReference type="VEuPathDB" id="FungiDB:FOC1_g10013381"/>
<dbReference type="VEuPathDB" id="FungiDB:FOIG_00051"/>
<proteinExistence type="predicted"/>
<reference evidence="1 2" key="1">
    <citation type="journal article" date="2018" name="Sci. Rep.">
        <title>Characterisation of pathogen-specific regions and novel effector candidates in Fusarium oxysporum f. sp. cepae.</title>
        <authorList>
            <person name="Armitage A.D."/>
            <person name="Taylor A."/>
            <person name="Sobczyk M.K."/>
            <person name="Baxter L."/>
            <person name="Greenfield B.P."/>
            <person name="Bates H.J."/>
            <person name="Wilson F."/>
            <person name="Jackson A.C."/>
            <person name="Ott S."/>
            <person name="Harrison R.J."/>
            <person name="Clarkson J.P."/>
        </authorList>
    </citation>
    <scope>NUCLEOTIDE SEQUENCE [LARGE SCALE GENOMIC DNA]</scope>
    <source>
        <strain evidence="1 2">Fo_A13</strain>
    </source>
</reference>
<dbReference type="VEuPathDB" id="FungiDB:FOZG_00222"/>
<dbReference type="VEuPathDB" id="FungiDB:FOC4_g10007467"/>